<name>A0A4P6JX20_KTERU</name>
<dbReference type="RefSeq" id="WP_129891230.1">
    <property type="nucleotide sequence ID" value="NZ_CP035758.1"/>
</dbReference>
<evidence type="ECO:0000313" key="8">
    <source>
        <dbReference type="Proteomes" id="UP000290365"/>
    </source>
</evidence>
<dbReference type="PIRSF" id="PIRSF006060">
    <property type="entry name" value="AA_transporter"/>
    <property type="match status" value="1"/>
</dbReference>
<evidence type="ECO:0000256" key="5">
    <source>
        <dbReference type="ARBA" id="ARBA00023136"/>
    </source>
</evidence>
<keyword evidence="3 6" id="KW-0812">Transmembrane</keyword>
<dbReference type="Proteomes" id="UP000290365">
    <property type="component" value="Chromosome"/>
</dbReference>
<dbReference type="Pfam" id="PF13520">
    <property type="entry name" value="AA_permease_2"/>
    <property type="match status" value="1"/>
</dbReference>
<sequence>MVPQRKNITRVLPEQDTLMPETPLPSEIYVPRKMPHILTTWDMTTLFVVSVYLASCSTTAVTAGPAALTYLLLTGITFFVPCLLATAQLGTLFPYAGALYNWTHKALGGYWSFFAGFCAWLPCVLISTSLADLFVLYIQKIHSGWLAAPWQQGLAICCILTLTCLLALRRFRKVQNIINLLVCLMLLGTLLIGFSAIVWLISGHHSATNLTHWSAWNLSPDNFMLFGLISFAYIGVDAPLNLAGETVGRRPPIKSHLLLGALLICFVYLVDTLAILFVQGQNAANDPFALVTLVDSILGPVAGYIVAACQMGSFIATLLVYSHVYARLLLVASVDHRLPAAVGKLSKRRVPANAIVFQTILSLVFTLFTFILSPEIAPAKDQADFSNAVYSVSQAAATLVWAIAAAFLFINLIAYYKRDRANLRRRRICPMPILWISIVVGLLSCSVTIIDTLFFSWTPLINTLQWWYLVGGLMLIFLLIAAIGSMIARSEAEWQDIIGTSIAREEK</sequence>
<feature type="transmembrane region" description="Helical" evidence="6">
    <location>
        <begin position="70"/>
        <end position="98"/>
    </location>
</feature>
<evidence type="ECO:0000313" key="7">
    <source>
        <dbReference type="EMBL" id="QBD80164.1"/>
    </source>
</evidence>
<reference evidence="7 8" key="1">
    <citation type="submission" date="2019-01" db="EMBL/GenBank/DDBJ databases">
        <title>Ktedonosporobacter rubrisoli SCAWS-G2.</title>
        <authorList>
            <person name="Huang Y."/>
            <person name="Yan B."/>
        </authorList>
    </citation>
    <scope>NUCLEOTIDE SEQUENCE [LARGE SCALE GENOMIC DNA]</scope>
    <source>
        <strain evidence="7 8">SCAWS-G2</strain>
    </source>
</reference>
<proteinExistence type="predicted"/>
<feature type="transmembrane region" description="Helical" evidence="6">
    <location>
        <begin position="180"/>
        <end position="202"/>
    </location>
</feature>
<dbReference type="AlphaFoldDB" id="A0A4P6JX20"/>
<dbReference type="GO" id="GO:0005886">
    <property type="term" value="C:plasma membrane"/>
    <property type="evidence" value="ECO:0007669"/>
    <property type="project" value="UniProtKB-SubCell"/>
</dbReference>
<gene>
    <name evidence="7" type="ORF">EPA93_30970</name>
</gene>
<comment type="subcellular location">
    <subcellularLocation>
        <location evidence="1">Cell membrane</location>
        <topology evidence="1">Multi-pass membrane protein</topology>
    </subcellularLocation>
</comment>
<feature type="transmembrane region" description="Helical" evidence="6">
    <location>
        <begin position="433"/>
        <end position="454"/>
    </location>
</feature>
<protein>
    <submittedName>
        <fullName evidence="7">APC family permease</fullName>
    </submittedName>
</protein>
<dbReference type="Gene3D" id="1.20.1740.10">
    <property type="entry name" value="Amino acid/polyamine transporter I"/>
    <property type="match status" value="1"/>
</dbReference>
<evidence type="ECO:0000256" key="1">
    <source>
        <dbReference type="ARBA" id="ARBA00004651"/>
    </source>
</evidence>
<feature type="transmembrane region" description="Helical" evidence="6">
    <location>
        <begin position="297"/>
        <end position="321"/>
    </location>
</feature>
<evidence type="ECO:0000256" key="2">
    <source>
        <dbReference type="ARBA" id="ARBA00022475"/>
    </source>
</evidence>
<organism evidence="7 8">
    <name type="scientific">Ktedonosporobacter rubrisoli</name>
    <dbReference type="NCBI Taxonomy" id="2509675"/>
    <lineage>
        <taxon>Bacteria</taxon>
        <taxon>Bacillati</taxon>
        <taxon>Chloroflexota</taxon>
        <taxon>Ktedonobacteria</taxon>
        <taxon>Ktedonobacterales</taxon>
        <taxon>Ktedonosporobacteraceae</taxon>
        <taxon>Ktedonosporobacter</taxon>
    </lineage>
</organism>
<accession>A0A4P6JX20</accession>
<feature type="transmembrane region" description="Helical" evidence="6">
    <location>
        <begin position="43"/>
        <end position="64"/>
    </location>
</feature>
<keyword evidence="5 6" id="KW-0472">Membrane</keyword>
<dbReference type="EMBL" id="CP035758">
    <property type="protein sequence ID" value="QBD80164.1"/>
    <property type="molecule type" value="Genomic_DNA"/>
</dbReference>
<evidence type="ECO:0000256" key="4">
    <source>
        <dbReference type="ARBA" id="ARBA00022989"/>
    </source>
</evidence>
<dbReference type="GO" id="GO:0022857">
    <property type="term" value="F:transmembrane transporter activity"/>
    <property type="evidence" value="ECO:0007669"/>
    <property type="project" value="InterPro"/>
</dbReference>
<feature type="transmembrane region" description="Helical" evidence="6">
    <location>
        <begin position="110"/>
        <end position="138"/>
    </location>
</feature>
<keyword evidence="4 6" id="KW-1133">Transmembrane helix</keyword>
<dbReference type="KEGG" id="kbs:EPA93_30970"/>
<keyword evidence="8" id="KW-1185">Reference proteome</keyword>
<feature type="transmembrane region" description="Helical" evidence="6">
    <location>
        <begin position="256"/>
        <end position="277"/>
    </location>
</feature>
<dbReference type="InterPro" id="IPR002293">
    <property type="entry name" value="AA/rel_permease1"/>
</dbReference>
<feature type="transmembrane region" description="Helical" evidence="6">
    <location>
        <begin position="466"/>
        <end position="488"/>
    </location>
</feature>
<evidence type="ECO:0000256" key="3">
    <source>
        <dbReference type="ARBA" id="ARBA00022692"/>
    </source>
</evidence>
<feature type="transmembrane region" description="Helical" evidence="6">
    <location>
        <begin position="222"/>
        <end position="244"/>
    </location>
</feature>
<evidence type="ECO:0000256" key="6">
    <source>
        <dbReference type="SAM" id="Phobius"/>
    </source>
</evidence>
<dbReference type="PANTHER" id="PTHR42770:SF7">
    <property type="entry name" value="MEMBRANE PROTEIN"/>
    <property type="match status" value="1"/>
</dbReference>
<feature type="transmembrane region" description="Helical" evidence="6">
    <location>
        <begin position="392"/>
        <end position="413"/>
    </location>
</feature>
<dbReference type="PANTHER" id="PTHR42770">
    <property type="entry name" value="AMINO ACID TRANSPORTER-RELATED"/>
    <property type="match status" value="1"/>
</dbReference>
<dbReference type="OrthoDB" id="138071at2"/>
<dbReference type="InterPro" id="IPR050367">
    <property type="entry name" value="APC_superfamily"/>
</dbReference>
<keyword evidence="2" id="KW-1003">Cell membrane</keyword>
<feature type="transmembrane region" description="Helical" evidence="6">
    <location>
        <begin position="150"/>
        <end position="168"/>
    </location>
</feature>
<feature type="transmembrane region" description="Helical" evidence="6">
    <location>
        <begin position="354"/>
        <end position="372"/>
    </location>
</feature>